<evidence type="ECO:0000313" key="2">
    <source>
        <dbReference type="Proteomes" id="UP001321700"/>
    </source>
</evidence>
<accession>A0ABU3KNC8</accession>
<keyword evidence="2" id="KW-1185">Reference proteome</keyword>
<organism evidence="1 2">
    <name type="scientific">Rhodoferax potami</name>
    <dbReference type="NCBI Taxonomy" id="3068338"/>
    <lineage>
        <taxon>Bacteria</taxon>
        <taxon>Pseudomonadati</taxon>
        <taxon>Pseudomonadota</taxon>
        <taxon>Betaproteobacteria</taxon>
        <taxon>Burkholderiales</taxon>
        <taxon>Comamonadaceae</taxon>
        <taxon>Rhodoferax</taxon>
    </lineage>
</organism>
<evidence type="ECO:0000313" key="1">
    <source>
        <dbReference type="EMBL" id="MDT7518988.1"/>
    </source>
</evidence>
<gene>
    <name evidence="1" type="ORF">RAE19_09735</name>
</gene>
<reference evidence="1 2" key="1">
    <citation type="submission" date="2023-08" db="EMBL/GenBank/DDBJ databases">
        <title>Rhodoferax potami sp. nov. and Rhodoferax mekongensis sp. nov., isolated from the Mekong River in Thailand.</title>
        <authorList>
            <person name="Kitikhun S."/>
            <person name="Charoenyingcharoen P."/>
            <person name="Siriarchawattana P."/>
            <person name="Likhitrattanapisal S."/>
            <person name="Nilsakha T."/>
            <person name="Chanpet A."/>
            <person name="Rattanawaree P."/>
            <person name="Ingsriswang S."/>
        </authorList>
    </citation>
    <scope>NUCLEOTIDE SEQUENCE [LARGE SCALE GENOMIC DNA]</scope>
    <source>
        <strain evidence="1 2">TBRC 17660</strain>
    </source>
</reference>
<comment type="caution">
    <text evidence="1">The sequence shown here is derived from an EMBL/GenBank/DDBJ whole genome shotgun (WGS) entry which is preliminary data.</text>
</comment>
<dbReference type="PANTHER" id="PTHR42194:SF1">
    <property type="entry name" value="UPF0276 PROTEIN HI_1600"/>
    <property type="match status" value="1"/>
</dbReference>
<dbReference type="Proteomes" id="UP001321700">
    <property type="component" value="Unassembled WGS sequence"/>
</dbReference>
<name>A0ABU3KNC8_9BURK</name>
<sequence length="313" mass="34389">MKRTEPAPPLQRAQVPVGIGWRHPHYAELLQQQPAVDFLEVHSENFFAAGGAALAVLEQGRALYPVSLHGVGLSLGSAAGLDPWHLDQLARLVDRIDPVRVSDHASFARAPYGPGAEALMVHASDLLPLPFTDEALNVLCTHVQQVQERLQRQFMVENLSAYLSWRVPVGMREWEEPAFLAALAERTGCALLVDVNNIYVNALNAQLRGLVQDPIAACRQWLDALPAHCVDELHLAGHCEVNDAHGHIVIDDHGSRVAESVWDLYRHALERFGPVPTLIEWDTDVPALDVLLQEAARARAISGTLAPHIQVVT</sequence>
<dbReference type="RefSeq" id="WP_313874699.1">
    <property type="nucleotide sequence ID" value="NZ_JAVBIK010000001.1"/>
</dbReference>
<dbReference type="Pfam" id="PF05114">
    <property type="entry name" value="MbnB_TglH_ChrH"/>
    <property type="match status" value="1"/>
</dbReference>
<dbReference type="EMBL" id="JAVBIK010000001">
    <property type="protein sequence ID" value="MDT7518988.1"/>
    <property type="molecule type" value="Genomic_DNA"/>
</dbReference>
<protein>
    <submittedName>
        <fullName evidence="1">DUF692 domain-containing protein</fullName>
    </submittedName>
</protein>
<dbReference type="Gene3D" id="3.20.20.150">
    <property type="entry name" value="Divalent-metal-dependent TIM barrel enzymes"/>
    <property type="match status" value="1"/>
</dbReference>
<proteinExistence type="predicted"/>
<dbReference type="PANTHER" id="PTHR42194">
    <property type="entry name" value="UPF0276 PROTEIN HI_1600"/>
    <property type="match status" value="1"/>
</dbReference>
<dbReference type="NCBIfam" id="NF003818">
    <property type="entry name" value="PRK05409.1"/>
    <property type="match status" value="1"/>
</dbReference>
<dbReference type="InterPro" id="IPR007801">
    <property type="entry name" value="MbnB/TglH/ChrH"/>
</dbReference>